<dbReference type="Pfam" id="PF01682">
    <property type="entry name" value="DB"/>
    <property type="match status" value="1"/>
</dbReference>
<dbReference type="GO" id="GO:0008046">
    <property type="term" value="F:axon guidance receptor activity"/>
    <property type="evidence" value="ECO:0007669"/>
    <property type="project" value="TreeGrafter"/>
</dbReference>
<dbReference type="AlphaFoldDB" id="A0A8S3X1C7"/>
<evidence type="ECO:0000256" key="3">
    <source>
        <dbReference type="ARBA" id="ARBA00023319"/>
    </source>
</evidence>
<keyword evidence="1" id="KW-0732">Signal</keyword>
<keyword evidence="3" id="KW-0393">Immunoglobulin domain</keyword>
<dbReference type="InterPro" id="IPR003598">
    <property type="entry name" value="Ig_sub2"/>
</dbReference>
<evidence type="ECO:0000256" key="4">
    <source>
        <dbReference type="SAM" id="MobiDB-lite"/>
    </source>
</evidence>
<keyword evidence="8" id="KW-1185">Reference proteome</keyword>
<evidence type="ECO:0000313" key="7">
    <source>
        <dbReference type="EMBL" id="CAG4994545.1"/>
    </source>
</evidence>
<dbReference type="InterPro" id="IPR002602">
    <property type="entry name" value="DB"/>
</dbReference>
<dbReference type="PANTHER" id="PTHR45080">
    <property type="entry name" value="CONTACTIN 5"/>
    <property type="match status" value="1"/>
</dbReference>
<feature type="region of interest" description="Disordered" evidence="4">
    <location>
        <begin position="393"/>
        <end position="430"/>
    </location>
</feature>
<evidence type="ECO:0000256" key="2">
    <source>
        <dbReference type="ARBA" id="ARBA00023157"/>
    </source>
</evidence>
<dbReference type="Pfam" id="PF13927">
    <property type="entry name" value="Ig_3"/>
    <property type="match status" value="1"/>
</dbReference>
<dbReference type="Pfam" id="PF00041">
    <property type="entry name" value="fn3"/>
    <property type="match status" value="1"/>
</dbReference>
<proteinExistence type="predicted"/>
<dbReference type="SMART" id="SM00409">
    <property type="entry name" value="IG"/>
    <property type="match status" value="1"/>
</dbReference>
<gene>
    <name evidence="7" type="ORF">PAPOLLO_LOCUS12642</name>
</gene>
<name>A0A8S3X1C7_PARAO</name>
<feature type="domain" description="Ig-like" evidence="5">
    <location>
        <begin position="70"/>
        <end position="167"/>
    </location>
</feature>
<dbReference type="GO" id="GO:0005886">
    <property type="term" value="C:plasma membrane"/>
    <property type="evidence" value="ECO:0007669"/>
    <property type="project" value="TreeGrafter"/>
</dbReference>
<evidence type="ECO:0000259" key="6">
    <source>
        <dbReference type="PROSITE" id="PS50853"/>
    </source>
</evidence>
<dbReference type="InterPro" id="IPR003599">
    <property type="entry name" value="Ig_sub"/>
</dbReference>
<dbReference type="PANTHER" id="PTHR45080:SF8">
    <property type="entry name" value="IG-LIKE DOMAIN-CONTAINING PROTEIN"/>
    <property type="match status" value="1"/>
</dbReference>
<dbReference type="GO" id="GO:0043025">
    <property type="term" value="C:neuronal cell body"/>
    <property type="evidence" value="ECO:0007669"/>
    <property type="project" value="TreeGrafter"/>
</dbReference>
<evidence type="ECO:0000313" key="8">
    <source>
        <dbReference type="Proteomes" id="UP000691718"/>
    </source>
</evidence>
<accession>A0A8S3X1C7</accession>
<protein>
    <submittedName>
        <fullName evidence="7">(apollo) hypothetical protein</fullName>
    </submittedName>
</protein>
<evidence type="ECO:0000256" key="1">
    <source>
        <dbReference type="ARBA" id="ARBA00022729"/>
    </source>
</evidence>
<dbReference type="OrthoDB" id="5843172at2759"/>
<dbReference type="SMART" id="SM00060">
    <property type="entry name" value="FN3"/>
    <property type="match status" value="1"/>
</dbReference>
<dbReference type="GO" id="GO:0030424">
    <property type="term" value="C:axon"/>
    <property type="evidence" value="ECO:0007669"/>
    <property type="project" value="TreeGrafter"/>
</dbReference>
<dbReference type="CDD" id="cd00063">
    <property type="entry name" value="FN3"/>
    <property type="match status" value="1"/>
</dbReference>
<keyword evidence="2" id="KW-1015">Disulfide bond</keyword>
<feature type="domain" description="Fibronectin type-III" evidence="6">
    <location>
        <begin position="274"/>
        <end position="365"/>
    </location>
</feature>
<feature type="compositionally biased region" description="Low complexity" evidence="4">
    <location>
        <begin position="409"/>
        <end position="425"/>
    </location>
</feature>
<dbReference type="Proteomes" id="UP000691718">
    <property type="component" value="Unassembled WGS sequence"/>
</dbReference>
<comment type="caution">
    <text evidence="7">The sequence shown here is derived from an EMBL/GenBank/DDBJ whole genome shotgun (WGS) entry which is preliminary data.</text>
</comment>
<reference evidence="7" key="1">
    <citation type="submission" date="2021-04" db="EMBL/GenBank/DDBJ databases">
        <authorList>
            <person name="Tunstrom K."/>
        </authorList>
    </citation>
    <scope>NUCLEOTIDE SEQUENCE</scope>
</reference>
<dbReference type="InterPro" id="IPR007110">
    <property type="entry name" value="Ig-like_dom"/>
</dbReference>
<dbReference type="PROSITE" id="PS50835">
    <property type="entry name" value="IG_LIKE"/>
    <property type="match status" value="1"/>
</dbReference>
<evidence type="ECO:0000259" key="5">
    <source>
        <dbReference type="PROSITE" id="PS50835"/>
    </source>
</evidence>
<dbReference type="EMBL" id="CAJQZP010000895">
    <property type="protein sequence ID" value="CAG4994545.1"/>
    <property type="molecule type" value="Genomic_DNA"/>
</dbReference>
<dbReference type="PROSITE" id="PS50853">
    <property type="entry name" value="FN3"/>
    <property type="match status" value="1"/>
</dbReference>
<sequence length="469" mass="51114">MTILCIAMGTPTPTISLYISGHLVRQEVTRHMVTVIHNVTRDMDQISCYADNGYGTPMQASRKINISHVPTIQASGITMAAVGDSVILECRVEALPKPTIAFWRDPNGRTPVIDGPNYTIQLLADPEDHTKYTMRLIIKKITEADEADYFCHAENAFGKTLRPVSVRLRPTSPHHNVTECCKQMNVSSACIDACSFHLDMDNIMDRPECMDDFDKMMKCAADGSDHRACCASWGVPRGCLELCRGGGASRTCALQHARRALACFREAGARLPGPPRAFRAHRAPTPHAVLLSWEPPLKNPQTVYLYRVFWRAYGAKVPEKLDTSETSVVLTGLADDVRYECVVKAANDVGTSTLSAPIIFTTAGQEDGEGAGGGGRSGHRKNLRLKSQGGVAFENPSYLRETNPDTISNGTLPNGNANGPNGIANSVSNSAAWRQETLQNASTAREVEPTLYEELKLGQDGAGFKRLKP</sequence>
<dbReference type="GO" id="GO:0007156">
    <property type="term" value="P:homophilic cell adhesion via plasma membrane adhesion molecules"/>
    <property type="evidence" value="ECO:0007669"/>
    <property type="project" value="TreeGrafter"/>
</dbReference>
<dbReference type="InterPro" id="IPR050958">
    <property type="entry name" value="Cell_Adh-Cytoskel_Orgn"/>
</dbReference>
<dbReference type="InterPro" id="IPR003961">
    <property type="entry name" value="FN3_dom"/>
</dbReference>
<dbReference type="GO" id="GO:0050808">
    <property type="term" value="P:synapse organization"/>
    <property type="evidence" value="ECO:0007669"/>
    <property type="project" value="TreeGrafter"/>
</dbReference>
<dbReference type="SMART" id="SM00408">
    <property type="entry name" value="IGc2"/>
    <property type="match status" value="1"/>
</dbReference>
<organism evidence="7 8">
    <name type="scientific">Parnassius apollo</name>
    <name type="common">Apollo butterfly</name>
    <name type="synonym">Papilio apollo</name>
    <dbReference type="NCBI Taxonomy" id="110799"/>
    <lineage>
        <taxon>Eukaryota</taxon>
        <taxon>Metazoa</taxon>
        <taxon>Ecdysozoa</taxon>
        <taxon>Arthropoda</taxon>
        <taxon>Hexapoda</taxon>
        <taxon>Insecta</taxon>
        <taxon>Pterygota</taxon>
        <taxon>Neoptera</taxon>
        <taxon>Endopterygota</taxon>
        <taxon>Lepidoptera</taxon>
        <taxon>Glossata</taxon>
        <taxon>Ditrysia</taxon>
        <taxon>Papilionoidea</taxon>
        <taxon>Papilionidae</taxon>
        <taxon>Parnassiinae</taxon>
        <taxon>Parnassini</taxon>
        <taxon>Parnassius</taxon>
        <taxon>Parnassius</taxon>
    </lineage>
</organism>